<feature type="transmembrane region" description="Helical" evidence="1">
    <location>
        <begin position="20"/>
        <end position="40"/>
    </location>
</feature>
<name>A0A6H0ZTX9_9HYPH</name>
<protein>
    <submittedName>
        <fullName evidence="2">Uncharacterized protein</fullName>
    </submittedName>
</protein>
<accession>A0A6H0ZTX9</accession>
<evidence type="ECO:0000256" key="1">
    <source>
        <dbReference type="SAM" id="Phobius"/>
    </source>
</evidence>
<keyword evidence="1" id="KW-0472">Membrane</keyword>
<evidence type="ECO:0000313" key="2">
    <source>
        <dbReference type="EMBL" id="QIX23683.1"/>
    </source>
</evidence>
<keyword evidence="1" id="KW-0812">Transmembrane</keyword>
<dbReference type="Proteomes" id="UP000500870">
    <property type="component" value="Chromosome 3"/>
</dbReference>
<keyword evidence="1" id="KW-1133">Transmembrane helix</keyword>
<sequence>MKGAKFIDVPVRKPWARRWLLRSVKLALVVGIAGAGYDAWFRFSRYQESRASMMRTELGYRCAARLSDSTLLKGSANGYAIDISRLGCSSEPFFVLMQEVRDTRDGKMSFEPHGPAFDWRSSTVAFFAFALMSLIGTSACIMTVATAMWIWR</sequence>
<dbReference type="AlphaFoldDB" id="A0A6H0ZTX9"/>
<dbReference type="RefSeq" id="WP_136882457.1">
    <property type="nucleotide sequence ID" value="NZ_CP050899.1"/>
</dbReference>
<organism evidence="2 3">
    <name type="scientific">Agrobacterium pusense</name>
    <dbReference type="NCBI Taxonomy" id="648995"/>
    <lineage>
        <taxon>Bacteria</taxon>
        <taxon>Pseudomonadati</taxon>
        <taxon>Pseudomonadota</taxon>
        <taxon>Alphaproteobacteria</taxon>
        <taxon>Hyphomicrobiales</taxon>
        <taxon>Rhizobiaceae</taxon>
        <taxon>Rhizobium/Agrobacterium group</taxon>
        <taxon>Agrobacterium</taxon>
    </lineage>
</organism>
<gene>
    <name evidence="2" type="ORF">FOB41_21205</name>
</gene>
<proteinExistence type="predicted"/>
<dbReference type="EMBL" id="CP050899">
    <property type="protein sequence ID" value="QIX23683.1"/>
    <property type="molecule type" value="Genomic_DNA"/>
</dbReference>
<reference evidence="2 3" key="1">
    <citation type="submission" date="2020-04" db="EMBL/GenBank/DDBJ databases">
        <title>FDA dAtabase for Regulatory Grade micrObial Sequences (FDA-ARGOS): Supporting development and validation of Infectious Disease Dx tests.</title>
        <authorList>
            <person name="Sciortino C."/>
            <person name="Tallon L."/>
            <person name="Sadzewicz L."/>
            <person name="Vavikolanu K."/>
            <person name="Mehta A."/>
            <person name="Aluvathingal J."/>
            <person name="Nadendla S."/>
            <person name="Nandy P."/>
            <person name="Geyer C."/>
            <person name="Yan Y."/>
            <person name="Sichtig H."/>
        </authorList>
    </citation>
    <scope>NUCLEOTIDE SEQUENCE [LARGE SCALE GENOMIC DNA]</scope>
    <source>
        <strain evidence="2 3">FDAARGOS_633</strain>
    </source>
</reference>
<evidence type="ECO:0000313" key="3">
    <source>
        <dbReference type="Proteomes" id="UP000500870"/>
    </source>
</evidence>
<feature type="transmembrane region" description="Helical" evidence="1">
    <location>
        <begin position="124"/>
        <end position="151"/>
    </location>
</feature>